<evidence type="ECO:0000313" key="3">
    <source>
        <dbReference type="EMBL" id="KAJ5413842.1"/>
    </source>
</evidence>
<feature type="domain" description="CCHC-type" evidence="2">
    <location>
        <begin position="386"/>
        <end position="403"/>
    </location>
</feature>
<feature type="compositionally biased region" description="Basic residues" evidence="1">
    <location>
        <begin position="554"/>
        <end position="566"/>
    </location>
</feature>
<feature type="region of interest" description="Disordered" evidence="1">
    <location>
        <begin position="1"/>
        <end position="21"/>
    </location>
</feature>
<feature type="compositionally biased region" description="Basic and acidic residues" evidence="1">
    <location>
        <begin position="530"/>
        <end position="539"/>
    </location>
</feature>
<sequence length="736" mass="81317">MPVPRVEKAVSRPSGGVSAALKNLPSNRERVQNVNRNATELLMELNSSPKAQLKLDKVRELLENVRALTNDLSLLPLHDWQQELQSLRNDLSKEIHDAVKAATEPPSRMGTATWAQGAARAPAPAHQLSLPLSSNATSAAPITTRDRDVIICLNSRDQVNRYRGKPSEEMKDYANKVRAEYAKDTRTATLATVMVKAVRQLKSGDLRLTVRDAREAQVMRLHRDIWVRGFGSTAFVHMPTWGAIVHGVQVRSLVDKPTIQALREAQGSIAVAMVAENSRYWGKDVTITKINWLRVPKEGAKLASVILEFSSPKSANKAIEEGVLWDSNRYQALLYDRGLRVRQCFNCQQFGHIGTSCADKTRCVYCTGEHQSRDCTSHKHNENSWKCANCGGAHAAWSEECPARVAEIDRLTAAAKQRPRFHPVPAEFSYHEPSVSLPLPSLSSMGTPQVSSTEETTSGTTGSAVASAARSSNGEQRTSATRTSSGIQGKSAKKTVAKAPSKQTKKAPQVTVEDKIGGLELAVSEVQQETQRRVTEPHRTSPAAGTSSGIQGKSKARSKQTKKKPQKAKETTVEEEEWEDMMDVEVPELQLNAQPSIAFSNSQEHITFCAQKPPNTKKQKQCSEPARKRAGRRSERFINKLESANQKETGEAEETEEAGEVDFTESEKQLKEDLARSDTNYQPSSLPDMTTRGQKRKQPVSESELSYRGTRISLRQRQIKATKTKATNTPTPDSNE</sequence>
<protein>
    <recommendedName>
        <fullName evidence="2">CCHC-type domain-containing protein</fullName>
    </recommendedName>
</protein>
<dbReference type="OrthoDB" id="4509841at2759"/>
<feature type="region of interest" description="Disordered" evidence="1">
    <location>
        <begin position="527"/>
        <end position="580"/>
    </location>
</feature>
<evidence type="ECO:0000259" key="2">
    <source>
        <dbReference type="SMART" id="SM00343"/>
    </source>
</evidence>
<dbReference type="SMART" id="SM00343">
    <property type="entry name" value="ZnF_C2HC"/>
    <property type="match status" value="3"/>
</dbReference>
<dbReference type="InterPro" id="IPR001878">
    <property type="entry name" value="Znf_CCHC"/>
</dbReference>
<feature type="compositionally biased region" description="Low complexity" evidence="1">
    <location>
        <begin position="724"/>
        <end position="736"/>
    </location>
</feature>
<feature type="compositionally biased region" description="Basic and acidic residues" evidence="1">
    <location>
        <begin position="665"/>
        <end position="676"/>
    </location>
</feature>
<dbReference type="GeneID" id="81364096"/>
<reference evidence="3" key="1">
    <citation type="submission" date="2022-12" db="EMBL/GenBank/DDBJ databases">
        <authorList>
            <person name="Petersen C."/>
        </authorList>
    </citation>
    <scope>NUCLEOTIDE SEQUENCE</scope>
    <source>
        <strain evidence="3">IBT 29677</strain>
    </source>
</reference>
<feature type="compositionally biased region" description="Low complexity" evidence="1">
    <location>
        <begin position="439"/>
        <end position="472"/>
    </location>
</feature>
<gene>
    <name evidence="3" type="ORF">N7509_000469</name>
</gene>
<name>A0A9W9WAM6_9EURO</name>
<dbReference type="EMBL" id="JAPZBU010000003">
    <property type="protein sequence ID" value="KAJ5413842.1"/>
    <property type="molecule type" value="Genomic_DNA"/>
</dbReference>
<evidence type="ECO:0000256" key="1">
    <source>
        <dbReference type="SAM" id="MobiDB-lite"/>
    </source>
</evidence>
<keyword evidence="4" id="KW-1185">Reference proteome</keyword>
<dbReference type="SUPFAM" id="SSF57756">
    <property type="entry name" value="Retrovirus zinc finger-like domains"/>
    <property type="match status" value="1"/>
</dbReference>
<dbReference type="AlphaFoldDB" id="A0A9W9WAM6"/>
<proteinExistence type="predicted"/>
<feature type="region of interest" description="Disordered" evidence="1">
    <location>
        <begin position="439"/>
        <end position="511"/>
    </location>
</feature>
<feature type="compositionally biased region" description="Acidic residues" evidence="1">
    <location>
        <begin position="651"/>
        <end position="664"/>
    </location>
</feature>
<feature type="compositionally biased region" description="Basic and acidic residues" evidence="1">
    <location>
        <begin position="1"/>
        <end position="10"/>
    </location>
</feature>
<evidence type="ECO:0000313" key="4">
    <source>
        <dbReference type="Proteomes" id="UP001147747"/>
    </source>
</evidence>
<feature type="compositionally biased region" description="Polar residues" evidence="1">
    <location>
        <begin position="473"/>
        <end position="488"/>
    </location>
</feature>
<dbReference type="RefSeq" id="XP_056493698.1">
    <property type="nucleotide sequence ID" value="XM_056625116.1"/>
</dbReference>
<feature type="domain" description="CCHC-type" evidence="2">
    <location>
        <begin position="343"/>
        <end position="359"/>
    </location>
</feature>
<reference evidence="3" key="2">
    <citation type="journal article" date="2023" name="IMA Fungus">
        <title>Comparative genomic study of the Penicillium genus elucidates a diverse pangenome and 15 lateral gene transfer events.</title>
        <authorList>
            <person name="Petersen C."/>
            <person name="Sorensen T."/>
            <person name="Nielsen M.R."/>
            <person name="Sondergaard T.E."/>
            <person name="Sorensen J.L."/>
            <person name="Fitzpatrick D.A."/>
            <person name="Frisvad J.C."/>
            <person name="Nielsen K.L."/>
        </authorList>
    </citation>
    <scope>NUCLEOTIDE SEQUENCE</scope>
    <source>
        <strain evidence="3">IBT 29677</strain>
    </source>
</reference>
<dbReference type="GO" id="GO:0003676">
    <property type="term" value="F:nucleic acid binding"/>
    <property type="evidence" value="ECO:0007669"/>
    <property type="project" value="InterPro"/>
</dbReference>
<accession>A0A9W9WAM6</accession>
<feature type="region of interest" description="Disordered" evidence="1">
    <location>
        <begin position="604"/>
        <end position="736"/>
    </location>
</feature>
<organism evidence="3 4">
    <name type="scientific">Penicillium cosmopolitanum</name>
    <dbReference type="NCBI Taxonomy" id="1131564"/>
    <lineage>
        <taxon>Eukaryota</taxon>
        <taxon>Fungi</taxon>
        <taxon>Dikarya</taxon>
        <taxon>Ascomycota</taxon>
        <taxon>Pezizomycotina</taxon>
        <taxon>Eurotiomycetes</taxon>
        <taxon>Eurotiomycetidae</taxon>
        <taxon>Eurotiales</taxon>
        <taxon>Aspergillaceae</taxon>
        <taxon>Penicillium</taxon>
    </lineage>
</organism>
<feature type="compositionally biased region" description="Polar residues" evidence="1">
    <location>
        <begin position="677"/>
        <end position="692"/>
    </location>
</feature>
<dbReference type="InterPro" id="IPR036875">
    <property type="entry name" value="Znf_CCHC_sf"/>
</dbReference>
<comment type="caution">
    <text evidence="3">The sequence shown here is derived from an EMBL/GenBank/DDBJ whole genome shotgun (WGS) entry which is preliminary data.</text>
</comment>
<dbReference type="GO" id="GO:0008270">
    <property type="term" value="F:zinc ion binding"/>
    <property type="evidence" value="ECO:0007669"/>
    <property type="project" value="InterPro"/>
</dbReference>
<feature type="domain" description="CCHC-type" evidence="2">
    <location>
        <begin position="362"/>
        <end position="377"/>
    </location>
</feature>
<dbReference type="Proteomes" id="UP001147747">
    <property type="component" value="Unassembled WGS sequence"/>
</dbReference>